<dbReference type="OrthoDB" id="3642826at2759"/>
<dbReference type="EMBL" id="ML978147">
    <property type="protein sequence ID" value="KAF2092414.1"/>
    <property type="molecule type" value="Genomic_DNA"/>
</dbReference>
<reference evidence="1" key="1">
    <citation type="journal article" date="2020" name="Stud. Mycol.">
        <title>101 Dothideomycetes genomes: a test case for predicting lifestyles and emergence of pathogens.</title>
        <authorList>
            <person name="Haridas S."/>
            <person name="Albert R."/>
            <person name="Binder M."/>
            <person name="Bloem J."/>
            <person name="Labutti K."/>
            <person name="Salamov A."/>
            <person name="Andreopoulos B."/>
            <person name="Baker S."/>
            <person name="Barry K."/>
            <person name="Bills G."/>
            <person name="Bluhm B."/>
            <person name="Cannon C."/>
            <person name="Castanera R."/>
            <person name="Culley D."/>
            <person name="Daum C."/>
            <person name="Ezra D."/>
            <person name="Gonzalez J."/>
            <person name="Henrissat B."/>
            <person name="Kuo A."/>
            <person name="Liang C."/>
            <person name="Lipzen A."/>
            <person name="Lutzoni F."/>
            <person name="Magnuson J."/>
            <person name="Mondo S."/>
            <person name="Nolan M."/>
            <person name="Ohm R."/>
            <person name="Pangilinan J."/>
            <person name="Park H.-J."/>
            <person name="Ramirez L."/>
            <person name="Alfaro M."/>
            <person name="Sun H."/>
            <person name="Tritt A."/>
            <person name="Yoshinaga Y."/>
            <person name="Zwiers L.-H."/>
            <person name="Turgeon B."/>
            <person name="Goodwin S."/>
            <person name="Spatafora J."/>
            <person name="Crous P."/>
            <person name="Grigoriev I."/>
        </authorList>
    </citation>
    <scope>NUCLEOTIDE SEQUENCE</scope>
    <source>
        <strain evidence="1">CBS 133067</strain>
    </source>
</reference>
<dbReference type="AlphaFoldDB" id="A0A9P4I2H9"/>
<protein>
    <submittedName>
        <fullName evidence="1">Uncharacterized protein</fullName>
    </submittedName>
</protein>
<keyword evidence="2" id="KW-1185">Reference proteome</keyword>
<comment type="caution">
    <text evidence="1">The sequence shown here is derived from an EMBL/GenBank/DDBJ whole genome shotgun (WGS) entry which is preliminary data.</text>
</comment>
<sequence>QTLTPGGVATIHGTTVSLGPSASFIVVNGHTQTLSPAAITPPPVLLVAGTSFTANAGTTFTIDGQTLTPGGEITVDGTTVSLGTAANILYIIDGQTLTPGGIITVHGETISLSPRATVLVVDGRTT</sequence>
<feature type="non-terminal residue" evidence="1">
    <location>
        <position position="1"/>
    </location>
</feature>
<organism evidence="1 2">
    <name type="scientific">Rhizodiscina lignyota</name>
    <dbReference type="NCBI Taxonomy" id="1504668"/>
    <lineage>
        <taxon>Eukaryota</taxon>
        <taxon>Fungi</taxon>
        <taxon>Dikarya</taxon>
        <taxon>Ascomycota</taxon>
        <taxon>Pezizomycotina</taxon>
        <taxon>Dothideomycetes</taxon>
        <taxon>Pleosporomycetidae</taxon>
        <taxon>Aulographales</taxon>
        <taxon>Rhizodiscinaceae</taxon>
        <taxon>Rhizodiscina</taxon>
    </lineage>
</organism>
<proteinExistence type="predicted"/>
<evidence type="ECO:0000313" key="1">
    <source>
        <dbReference type="EMBL" id="KAF2092414.1"/>
    </source>
</evidence>
<name>A0A9P4I2H9_9PEZI</name>
<feature type="non-terminal residue" evidence="1">
    <location>
        <position position="126"/>
    </location>
</feature>
<accession>A0A9P4I2H9</accession>
<gene>
    <name evidence="1" type="ORF">NA57DRAFT_17004</name>
</gene>
<dbReference type="Proteomes" id="UP000799772">
    <property type="component" value="Unassembled WGS sequence"/>
</dbReference>
<evidence type="ECO:0000313" key="2">
    <source>
        <dbReference type="Proteomes" id="UP000799772"/>
    </source>
</evidence>